<feature type="non-terminal residue" evidence="14">
    <location>
        <position position="237"/>
    </location>
</feature>
<dbReference type="OrthoDB" id="9996127at2759"/>
<keyword evidence="9" id="KW-1133">Transmembrane helix</keyword>
<evidence type="ECO:0000256" key="12">
    <source>
        <dbReference type="ARBA" id="ARBA00032718"/>
    </source>
</evidence>
<keyword evidence="15" id="KW-1185">Reference proteome</keyword>
<evidence type="ECO:0000256" key="5">
    <source>
        <dbReference type="ARBA" id="ARBA00022670"/>
    </source>
</evidence>
<evidence type="ECO:0000256" key="1">
    <source>
        <dbReference type="ARBA" id="ARBA00004434"/>
    </source>
</evidence>
<dbReference type="GO" id="GO:0006465">
    <property type="term" value="P:signal peptide processing"/>
    <property type="evidence" value="ECO:0007669"/>
    <property type="project" value="InterPro"/>
</dbReference>
<keyword evidence="6" id="KW-0812">Transmembrane</keyword>
<evidence type="ECO:0000313" key="15">
    <source>
        <dbReference type="Proteomes" id="UP000708208"/>
    </source>
</evidence>
<dbReference type="GO" id="GO:0042720">
    <property type="term" value="C:mitochondrial inner membrane peptidase complex"/>
    <property type="evidence" value="ECO:0007669"/>
    <property type="project" value="InterPro"/>
</dbReference>
<dbReference type="PANTHER" id="PTHR46041">
    <property type="entry name" value="MITOCHONDRIAL INNER MEMBRANE PROTEASE SUBUNIT 2"/>
    <property type="match status" value="1"/>
</dbReference>
<dbReference type="InterPro" id="IPR037730">
    <property type="entry name" value="IMP2"/>
</dbReference>
<evidence type="ECO:0000256" key="2">
    <source>
        <dbReference type="ARBA" id="ARBA00007066"/>
    </source>
</evidence>
<gene>
    <name evidence="14" type="ORF">AFUS01_LOCUS43304</name>
</gene>
<dbReference type="Proteomes" id="UP000708208">
    <property type="component" value="Unassembled WGS sequence"/>
</dbReference>
<keyword evidence="7" id="KW-0999">Mitochondrion inner membrane</keyword>
<dbReference type="CDD" id="cd06530">
    <property type="entry name" value="S26_SPase_I"/>
    <property type="match status" value="1"/>
</dbReference>
<evidence type="ECO:0000256" key="3">
    <source>
        <dbReference type="ARBA" id="ARBA00011805"/>
    </source>
</evidence>
<evidence type="ECO:0000256" key="10">
    <source>
        <dbReference type="ARBA" id="ARBA00023128"/>
    </source>
</evidence>
<evidence type="ECO:0000256" key="9">
    <source>
        <dbReference type="ARBA" id="ARBA00022989"/>
    </source>
</evidence>
<keyword evidence="5" id="KW-0645">Protease</keyword>
<dbReference type="FunFam" id="2.10.109.10:FF:000005">
    <property type="entry name" value="Mitochondrial inner membrane protease subunit"/>
    <property type="match status" value="1"/>
</dbReference>
<evidence type="ECO:0000256" key="4">
    <source>
        <dbReference type="ARBA" id="ARBA00013650"/>
    </source>
</evidence>
<evidence type="ECO:0000313" key="14">
    <source>
        <dbReference type="EMBL" id="CAG7833711.1"/>
    </source>
</evidence>
<dbReference type="GO" id="GO:0006627">
    <property type="term" value="P:protein processing involved in protein targeting to mitochondrion"/>
    <property type="evidence" value="ECO:0007669"/>
    <property type="project" value="InterPro"/>
</dbReference>
<dbReference type="InterPro" id="IPR019533">
    <property type="entry name" value="Peptidase_S26"/>
</dbReference>
<reference evidence="14" key="1">
    <citation type="submission" date="2021-06" db="EMBL/GenBank/DDBJ databases">
        <authorList>
            <person name="Hodson N. C."/>
            <person name="Mongue J. A."/>
            <person name="Jaron S. K."/>
        </authorList>
    </citation>
    <scope>NUCLEOTIDE SEQUENCE</scope>
</reference>
<keyword evidence="10" id="KW-0496">Mitochondrion</keyword>
<evidence type="ECO:0000256" key="8">
    <source>
        <dbReference type="ARBA" id="ARBA00022801"/>
    </source>
</evidence>
<evidence type="ECO:0000256" key="11">
    <source>
        <dbReference type="ARBA" id="ARBA00023136"/>
    </source>
</evidence>
<keyword evidence="11" id="KW-0472">Membrane</keyword>
<dbReference type="Pfam" id="PF10502">
    <property type="entry name" value="Peptidase_S26"/>
    <property type="match status" value="2"/>
</dbReference>
<feature type="domain" description="Peptidase S26" evidence="13">
    <location>
        <begin position="59"/>
        <end position="147"/>
    </location>
</feature>
<comment type="subcellular location">
    <subcellularLocation>
        <location evidence="1">Mitochondrion inner membrane</location>
        <topology evidence="1">Single-pass membrane protein</topology>
    </subcellularLocation>
</comment>
<organism evidence="14 15">
    <name type="scientific">Allacma fusca</name>
    <dbReference type="NCBI Taxonomy" id="39272"/>
    <lineage>
        <taxon>Eukaryota</taxon>
        <taxon>Metazoa</taxon>
        <taxon>Ecdysozoa</taxon>
        <taxon>Arthropoda</taxon>
        <taxon>Hexapoda</taxon>
        <taxon>Collembola</taxon>
        <taxon>Symphypleona</taxon>
        <taxon>Sminthuridae</taxon>
        <taxon>Allacma</taxon>
    </lineage>
</organism>
<evidence type="ECO:0000256" key="7">
    <source>
        <dbReference type="ARBA" id="ARBA00022792"/>
    </source>
</evidence>
<proteinExistence type="inferred from homology"/>
<accession>A0A8J2LLW0</accession>
<evidence type="ECO:0000256" key="6">
    <source>
        <dbReference type="ARBA" id="ARBA00022692"/>
    </source>
</evidence>
<comment type="similarity">
    <text evidence="2">Belongs to the peptidase S26 family. IMP2 subfamily.</text>
</comment>
<dbReference type="EMBL" id="CAJVCH010569992">
    <property type="protein sequence ID" value="CAG7833711.1"/>
    <property type="molecule type" value="Genomic_DNA"/>
</dbReference>
<comment type="subunit">
    <text evidence="3">Heterodimer of 2 subunits, IMMPL1 and IMMPL2.</text>
</comment>
<evidence type="ECO:0000259" key="13">
    <source>
        <dbReference type="Pfam" id="PF10502"/>
    </source>
</evidence>
<dbReference type="GO" id="GO:0004252">
    <property type="term" value="F:serine-type endopeptidase activity"/>
    <property type="evidence" value="ECO:0007669"/>
    <property type="project" value="InterPro"/>
</dbReference>
<dbReference type="PANTHER" id="PTHR46041:SF2">
    <property type="entry name" value="MITOCHONDRIAL INNER MEMBRANE PROTEASE SUBUNIT 2"/>
    <property type="match status" value="1"/>
</dbReference>
<comment type="caution">
    <text evidence="14">The sequence shown here is derived from an EMBL/GenBank/DDBJ whole genome shotgun (WGS) entry which is preliminary data.</text>
</comment>
<protein>
    <recommendedName>
        <fullName evidence="4">Mitochondrial inner membrane protease subunit 2</fullName>
    </recommendedName>
    <alternativeName>
        <fullName evidence="12">IMP2-like protein</fullName>
    </alternativeName>
</protein>
<keyword evidence="8" id="KW-0378">Hydrolase</keyword>
<dbReference type="AlphaFoldDB" id="A0A8J2LLW0"/>
<feature type="domain" description="Peptidase S26" evidence="13">
    <location>
        <begin position="154"/>
        <end position="194"/>
    </location>
</feature>
<name>A0A8J2LLW0_9HEXA</name>
<sequence>KTYLIPCFYVRCSHEICRPSCTNRDLIVLELEVLSKLESTLFPDSMLNIATHLKIVFKTLLFGVPVGITFIDAVGYVAKVQGHSMQPVLNPRHNSSDYVFLNNWPVTSNSFDKISRGDIVSLISPKDPQQRLIKRVIGLGGDIVETHGYESSYVRIPEGHCWVEGDHRGNSLDSNSFGPIAVGLIKSRATCIVWPPARWQFLNRQVPFANVKGNSLKSVEDRDAEAYGTNSHVSKLS</sequence>